<keyword evidence="5 6" id="KW-0472">Membrane</keyword>
<proteinExistence type="predicted"/>
<keyword evidence="3 6" id="KW-0812">Transmembrane</keyword>
<gene>
    <name evidence="7" type="ORF">FE840_002145</name>
</gene>
<keyword evidence="8" id="KW-1185">Reference proteome</keyword>
<feature type="transmembrane region" description="Helical" evidence="6">
    <location>
        <begin position="39"/>
        <end position="56"/>
    </location>
</feature>
<evidence type="ECO:0000256" key="5">
    <source>
        <dbReference type="ARBA" id="ARBA00023136"/>
    </source>
</evidence>
<evidence type="ECO:0000256" key="1">
    <source>
        <dbReference type="ARBA" id="ARBA00004651"/>
    </source>
</evidence>
<dbReference type="InterPro" id="IPR019108">
    <property type="entry name" value="Caa3_assmbl_CtaG-rel"/>
</dbReference>
<accession>A0ABX6QIQ5</accession>
<evidence type="ECO:0000256" key="4">
    <source>
        <dbReference type="ARBA" id="ARBA00022989"/>
    </source>
</evidence>
<evidence type="ECO:0000256" key="2">
    <source>
        <dbReference type="ARBA" id="ARBA00022475"/>
    </source>
</evidence>
<dbReference type="Proteomes" id="UP000308530">
    <property type="component" value="Chromosome"/>
</dbReference>
<keyword evidence="2" id="KW-1003">Cell membrane</keyword>
<reference evidence="7 8" key="1">
    <citation type="submission" date="2020-06" db="EMBL/GenBank/DDBJ databases">
        <title>Genome sequence of Rhizobium sp strain ADMK78.</title>
        <authorList>
            <person name="Rahi P."/>
        </authorList>
    </citation>
    <scope>NUCLEOTIDE SEQUENCE [LARGE SCALE GENOMIC DNA]</scope>
    <source>
        <strain evidence="7 8">ADMK78</strain>
    </source>
</reference>
<dbReference type="Pfam" id="PF09678">
    <property type="entry name" value="Caa3_CtaG"/>
    <property type="match status" value="1"/>
</dbReference>
<dbReference type="RefSeq" id="WP_138288530.1">
    <property type="nucleotide sequence ID" value="NZ_CP058350.1"/>
</dbReference>
<evidence type="ECO:0000256" key="3">
    <source>
        <dbReference type="ARBA" id="ARBA00022692"/>
    </source>
</evidence>
<keyword evidence="4 6" id="KW-1133">Transmembrane helix</keyword>
<feature type="transmembrane region" description="Helical" evidence="6">
    <location>
        <begin position="6"/>
        <end position="27"/>
    </location>
</feature>
<feature type="transmembrane region" description="Helical" evidence="6">
    <location>
        <begin position="68"/>
        <end position="89"/>
    </location>
</feature>
<feature type="transmembrane region" description="Helical" evidence="6">
    <location>
        <begin position="101"/>
        <end position="120"/>
    </location>
</feature>
<evidence type="ECO:0000313" key="7">
    <source>
        <dbReference type="EMBL" id="QLF68444.1"/>
    </source>
</evidence>
<organism evidence="7 8">
    <name type="scientific">Peteryoungia desertarenae</name>
    <dbReference type="NCBI Taxonomy" id="1813451"/>
    <lineage>
        <taxon>Bacteria</taxon>
        <taxon>Pseudomonadati</taxon>
        <taxon>Pseudomonadota</taxon>
        <taxon>Alphaproteobacteria</taxon>
        <taxon>Hyphomicrobiales</taxon>
        <taxon>Rhizobiaceae</taxon>
        <taxon>Peteryoungia</taxon>
    </lineage>
</organism>
<comment type="subcellular location">
    <subcellularLocation>
        <location evidence="1">Cell membrane</location>
        <topology evidence="1">Multi-pass membrane protein</topology>
    </subcellularLocation>
</comment>
<dbReference type="EMBL" id="CP058350">
    <property type="protein sequence ID" value="QLF68444.1"/>
    <property type="molecule type" value="Genomic_DNA"/>
</dbReference>
<sequence length="196" mass="21282">MGPLAHHMIVHIILMNLLAPVLALVGLRFRDTTEVPAPYHLAVFSVLQLLALWGWHAPPILTGTMDSIALTFAMQASLFLSALAFWWAVLGYRGDQRWKPIVALLVTGKLFCLLAVLFVFAPRALYPEIIAGLAFMHSVDGSFLLADQQLAGSIMLVACPLTYVLAGVVLAARWLSDMTNTETSAKIAEVGSIGRV</sequence>
<evidence type="ECO:0000313" key="8">
    <source>
        <dbReference type="Proteomes" id="UP000308530"/>
    </source>
</evidence>
<evidence type="ECO:0000256" key="6">
    <source>
        <dbReference type="SAM" id="Phobius"/>
    </source>
</evidence>
<name>A0ABX6QIQ5_9HYPH</name>
<feature type="transmembrane region" description="Helical" evidence="6">
    <location>
        <begin position="153"/>
        <end position="175"/>
    </location>
</feature>
<protein>
    <submittedName>
        <fullName evidence="7">Cytochrome c oxidase assembly protein</fullName>
    </submittedName>
</protein>